<dbReference type="EMBL" id="MT144802">
    <property type="protein sequence ID" value="QJH99674.1"/>
    <property type="molecule type" value="Genomic_DNA"/>
</dbReference>
<evidence type="ECO:0000313" key="1">
    <source>
        <dbReference type="EMBL" id="QJH99674.1"/>
    </source>
</evidence>
<proteinExistence type="predicted"/>
<name>A0A6M3XNU5_9ZZZZ</name>
<protein>
    <submittedName>
        <fullName evidence="1">Uncharacterized protein</fullName>
    </submittedName>
</protein>
<dbReference type="AlphaFoldDB" id="A0A6M3XNU5"/>
<gene>
    <name evidence="1" type="ORF">TM448B01645_0009</name>
</gene>
<reference evidence="1" key="1">
    <citation type="submission" date="2020-03" db="EMBL/GenBank/DDBJ databases">
        <title>The deep terrestrial virosphere.</title>
        <authorList>
            <person name="Holmfeldt K."/>
            <person name="Nilsson E."/>
            <person name="Simone D."/>
            <person name="Lopez-Fernandez M."/>
            <person name="Wu X."/>
            <person name="de Brujin I."/>
            <person name="Lundin D."/>
            <person name="Andersson A."/>
            <person name="Bertilsson S."/>
            <person name="Dopson M."/>
        </authorList>
    </citation>
    <scope>NUCLEOTIDE SEQUENCE</scope>
    <source>
        <strain evidence="1">TM448B01645</strain>
    </source>
</reference>
<sequence>MSELKVDFSDLKKVLDALLVKRDENEWKLTISREMNCYLLEGMVEDITRKWSVEDDETDELKSHENLLWEVITYFGFGGSKWDEERIKIVREKKDD</sequence>
<accession>A0A6M3XNU5</accession>
<organism evidence="1">
    <name type="scientific">viral metagenome</name>
    <dbReference type="NCBI Taxonomy" id="1070528"/>
    <lineage>
        <taxon>unclassified sequences</taxon>
        <taxon>metagenomes</taxon>
        <taxon>organismal metagenomes</taxon>
    </lineage>
</organism>